<dbReference type="GO" id="GO:0005634">
    <property type="term" value="C:nucleus"/>
    <property type="evidence" value="ECO:0007669"/>
    <property type="project" value="TreeGrafter"/>
</dbReference>
<protein>
    <submittedName>
        <fullName evidence="7">Uncharacterized protein</fullName>
    </submittedName>
</protein>
<feature type="compositionally biased region" description="Acidic residues" evidence="6">
    <location>
        <begin position="35"/>
        <end position="44"/>
    </location>
</feature>
<keyword evidence="3" id="KW-0223">Dioxygenase</keyword>
<reference evidence="7" key="2">
    <citation type="submission" date="2025-09" db="UniProtKB">
        <authorList>
            <consortium name="Ensembl"/>
        </authorList>
    </citation>
    <scope>IDENTIFICATION</scope>
</reference>
<proteinExistence type="inferred from homology"/>
<keyword evidence="8" id="KW-1185">Reference proteome</keyword>
<accession>A0A663NDD1</accession>
<dbReference type="AlphaFoldDB" id="A0A663NDD1"/>
<sequence>MDKEENRRSVLLPKHRRRSNFSSENYWRRSYEYTEDCDGEEEDGSPARKVKMRRH</sequence>
<feature type="region of interest" description="Disordered" evidence="6">
    <location>
        <begin position="35"/>
        <end position="55"/>
    </location>
</feature>
<dbReference type="InterPro" id="IPR032860">
    <property type="entry name" value="ALKBH5"/>
</dbReference>
<evidence type="ECO:0000256" key="5">
    <source>
        <dbReference type="ARBA" id="ARBA00023004"/>
    </source>
</evidence>
<dbReference type="GO" id="GO:0006397">
    <property type="term" value="P:mRNA processing"/>
    <property type="evidence" value="ECO:0007669"/>
    <property type="project" value="InterPro"/>
</dbReference>
<dbReference type="OMA" id="WRKSCES"/>
<evidence type="ECO:0000313" key="8">
    <source>
        <dbReference type="Proteomes" id="UP000472269"/>
    </source>
</evidence>
<keyword evidence="2" id="KW-0479">Metal-binding</keyword>
<dbReference type="GO" id="GO:0046872">
    <property type="term" value="F:metal ion binding"/>
    <property type="evidence" value="ECO:0007669"/>
    <property type="project" value="UniProtKB-KW"/>
</dbReference>
<evidence type="ECO:0000256" key="2">
    <source>
        <dbReference type="ARBA" id="ARBA00022723"/>
    </source>
</evidence>
<dbReference type="GO" id="GO:0006406">
    <property type="term" value="P:mRNA export from nucleus"/>
    <property type="evidence" value="ECO:0007669"/>
    <property type="project" value="TreeGrafter"/>
</dbReference>
<dbReference type="PANTHER" id="PTHR32074:SF2">
    <property type="entry name" value="RNA DEMETHYLASE ALKBH5"/>
    <property type="match status" value="1"/>
</dbReference>
<dbReference type="GO" id="GO:0035515">
    <property type="term" value="F:oxidative RNA demethylase activity"/>
    <property type="evidence" value="ECO:0007669"/>
    <property type="project" value="InterPro"/>
</dbReference>
<reference evidence="7" key="1">
    <citation type="submission" date="2025-08" db="UniProtKB">
        <authorList>
            <consortium name="Ensembl"/>
        </authorList>
    </citation>
    <scope>IDENTIFICATION</scope>
</reference>
<evidence type="ECO:0000313" key="7">
    <source>
        <dbReference type="Ensembl" id="ENSACUP00000021916.1"/>
    </source>
</evidence>
<dbReference type="Ensembl" id="ENSACUT00000023362.1">
    <property type="protein sequence ID" value="ENSACUP00000021916.1"/>
    <property type="gene ID" value="ENSACUG00000014636.1"/>
</dbReference>
<evidence type="ECO:0000256" key="3">
    <source>
        <dbReference type="ARBA" id="ARBA00022964"/>
    </source>
</evidence>
<organism evidence="7 8">
    <name type="scientific">Athene cunicularia</name>
    <name type="common">Burrowing owl</name>
    <name type="synonym">Speotyto cunicularia</name>
    <dbReference type="NCBI Taxonomy" id="194338"/>
    <lineage>
        <taxon>Eukaryota</taxon>
        <taxon>Metazoa</taxon>
        <taxon>Chordata</taxon>
        <taxon>Craniata</taxon>
        <taxon>Vertebrata</taxon>
        <taxon>Euteleostomi</taxon>
        <taxon>Archelosauria</taxon>
        <taxon>Archosauria</taxon>
        <taxon>Dinosauria</taxon>
        <taxon>Saurischia</taxon>
        <taxon>Theropoda</taxon>
        <taxon>Coelurosauria</taxon>
        <taxon>Aves</taxon>
        <taxon>Neognathae</taxon>
        <taxon>Neoaves</taxon>
        <taxon>Telluraves</taxon>
        <taxon>Strigiformes</taxon>
        <taxon>Strigidae</taxon>
        <taxon>Athene</taxon>
    </lineage>
</organism>
<dbReference type="Proteomes" id="UP000472269">
    <property type="component" value="Unplaced"/>
</dbReference>
<evidence type="ECO:0000256" key="6">
    <source>
        <dbReference type="SAM" id="MobiDB-lite"/>
    </source>
</evidence>
<evidence type="ECO:0000256" key="4">
    <source>
        <dbReference type="ARBA" id="ARBA00023002"/>
    </source>
</evidence>
<keyword evidence="5" id="KW-0408">Iron</keyword>
<comment type="similarity">
    <text evidence="1">Belongs to the alkB family.</text>
</comment>
<evidence type="ECO:0000256" key="1">
    <source>
        <dbReference type="ARBA" id="ARBA00007879"/>
    </source>
</evidence>
<keyword evidence="4" id="KW-0560">Oxidoreductase</keyword>
<dbReference type="PANTHER" id="PTHR32074">
    <property type="entry name" value="RNA DEMETHYLASE ALKBH5"/>
    <property type="match status" value="1"/>
</dbReference>
<name>A0A663NDD1_ATHCN</name>